<keyword evidence="7 14" id="KW-0418">Kinase</keyword>
<dbReference type="InterPro" id="IPR045540">
    <property type="entry name" value="YegS/DAGK_C"/>
</dbReference>
<evidence type="ECO:0000256" key="1">
    <source>
        <dbReference type="ARBA" id="ARBA00001946"/>
    </source>
</evidence>
<evidence type="ECO:0000256" key="7">
    <source>
        <dbReference type="ARBA" id="ARBA00022777"/>
    </source>
</evidence>
<dbReference type="PANTHER" id="PTHR12358">
    <property type="entry name" value="SPHINGOSINE KINASE"/>
    <property type="match status" value="1"/>
</dbReference>
<keyword evidence="12" id="KW-1208">Phospholipid metabolism</keyword>
<dbReference type="HOGENOM" id="CLU_045532_1_0_9"/>
<evidence type="ECO:0000256" key="12">
    <source>
        <dbReference type="ARBA" id="ARBA00023264"/>
    </source>
</evidence>
<evidence type="ECO:0000256" key="9">
    <source>
        <dbReference type="ARBA" id="ARBA00022842"/>
    </source>
</evidence>
<keyword evidence="9" id="KW-0460">Magnesium</keyword>
<protein>
    <submittedName>
        <fullName evidence="14">Lipid kinase, YegS/Rv2252/BmrU family</fullName>
        <ecNumber evidence="14">2.7.1.-</ecNumber>
    </submittedName>
</protein>
<comment type="similarity">
    <text evidence="2">Belongs to the diacylglycerol/lipid kinase family.</text>
</comment>
<dbReference type="InterPro" id="IPR016064">
    <property type="entry name" value="NAD/diacylglycerol_kinase_sf"/>
</dbReference>
<accession>C4GCG3</accession>
<dbReference type="GO" id="GO:0005524">
    <property type="term" value="F:ATP binding"/>
    <property type="evidence" value="ECO:0007669"/>
    <property type="project" value="UniProtKB-KW"/>
</dbReference>
<keyword evidence="6" id="KW-0547">Nucleotide-binding</keyword>
<dbReference type="PANTHER" id="PTHR12358:SF106">
    <property type="entry name" value="LIPID KINASE YEGS"/>
    <property type="match status" value="1"/>
</dbReference>
<dbReference type="PROSITE" id="PS50146">
    <property type="entry name" value="DAGK"/>
    <property type="match status" value="1"/>
</dbReference>
<dbReference type="NCBIfam" id="TIGR00147">
    <property type="entry name" value="YegS/Rv2252/BmrU family lipid kinase"/>
    <property type="match status" value="1"/>
</dbReference>
<keyword evidence="4 14" id="KW-0808">Transferase</keyword>
<dbReference type="InterPro" id="IPR050187">
    <property type="entry name" value="Lipid_Phosphate_FormReg"/>
</dbReference>
<dbReference type="Proteomes" id="UP000003494">
    <property type="component" value="Unassembled WGS sequence"/>
</dbReference>
<dbReference type="GO" id="GO:0005886">
    <property type="term" value="C:plasma membrane"/>
    <property type="evidence" value="ECO:0007669"/>
    <property type="project" value="TreeGrafter"/>
</dbReference>
<dbReference type="EMBL" id="ACIP02000004">
    <property type="protein sequence ID" value="EEP27663.1"/>
    <property type="molecule type" value="Genomic_DNA"/>
</dbReference>
<evidence type="ECO:0000256" key="2">
    <source>
        <dbReference type="ARBA" id="ARBA00005983"/>
    </source>
</evidence>
<gene>
    <name evidence="14" type="ORF">GCWU000342_01657</name>
</gene>
<keyword evidence="11" id="KW-0594">Phospholipid biosynthesis</keyword>
<comment type="caution">
    <text evidence="14">The sequence shown here is derived from an EMBL/GenBank/DDBJ whole genome shotgun (WGS) entry which is preliminary data.</text>
</comment>
<evidence type="ECO:0000313" key="14">
    <source>
        <dbReference type="EMBL" id="EEP27663.1"/>
    </source>
</evidence>
<evidence type="ECO:0000256" key="3">
    <source>
        <dbReference type="ARBA" id="ARBA00022516"/>
    </source>
</evidence>
<dbReference type="GO" id="GO:0046872">
    <property type="term" value="F:metal ion binding"/>
    <property type="evidence" value="ECO:0007669"/>
    <property type="project" value="UniProtKB-KW"/>
</dbReference>
<name>C4GCG3_9FIRM</name>
<comment type="cofactor">
    <cofactor evidence="1">
        <name>Mg(2+)</name>
        <dbReference type="ChEBI" id="CHEBI:18420"/>
    </cofactor>
</comment>
<keyword evidence="3" id="KW-0444">Lipid biosynthesis</keyword>
<keyword evidence="8" id="KW-0067">ATP-binding</keyword>
<dbReference type="SUPFAM" id="SSF111331">
    <property type="entry name" value="NAD kinase/diacylglycerol kinase-like"/>
    <property type="match status" value="1"/>
</dbReference>
<evidence type="ECO:0000256" key="6">
    <source>
        <dbReference type="ARBA" id="ARBA00022741"/>
    </source>
</evidence>
<dbReference type="GO" id="GO:0008654">
    <property type="term" value="P:phospholipid biosynthetic process"/>
    <property type="evidence" value="ECO:0007669"/>
    <property type="project" value="UniProtKB-KW"/>
</dbReference>
<keyword evidence="5" id="KW-0479">Metal-binding</keyword>
<dbReference type="SMART" id="SM00046">
    <property type="entry name" value="DAGKc"/>
    <property type="match status" value="1"/>
</dbReference>
<evidence type="ECO:0000256" key="11">
    <source>
        <dbReference type="ARBA" id="ARBA00023209"/>
    </source>
</evidence>
<keyword evidence="15" id="KW-1185">Reference proteome</keyword>
<dbReference type="InterPro" id="IPR017438">
    <property type="entry name" value="ATP-NAD_kinase_N"/>
</dbReference>
<dbReference type="Gene3D" id="2.60.200.40">
    <property type="match status" value="1"/>
</dbReference>
<keyword evidence="10" id="KW-0443">Lipid metabolism</keyword>
<dbReference type="Gene3D" id="3.40.50.10330">
    <property type="entry name" value="Probable inorganic polyphosphate/atp-NAD kinase, domain 1"/>
    <property type="match status" value="1"/>
</dbReference>
<feature type="domain" description="DAGKc" evidence="13">
    <location>
        <begin position="6"/>
        <end position="137"/>
    </location>
</feature>
<dbReference type="AlphaFoldDB" id="C4GCG3"/>
<dbReference type="eggNOG" id="COG1597">
    <property type="taxonomic scope" value="Bacteria"/>
</dbReference>
<evidence type="ECO:0000313" key="15">
    <source>
        <dbReference type="Proteomes" id="UP000003494"/>
    </source>
</evidence>
<organism evidence="14 15">
    <name type="scientific">Shuttleworthella satelles DSM 14600</name>
    <dbReference type="NCBI Taxonomy" id="626523"/>
    <lineage>
        <taxon>Bacteria</taxon>
        <taxon>Bacillati</taxon>
        <taxon>Bacillota</taxon>
        <taxon>Clostridia</taxon>
        <taxon>Lachnospirales</taxon>
        <taxon>Lachnospiraceae</taxon>
        <taxon>Shuttleworthella</taxon>
    </lineage>
</organism>
<reference evidence="14" key="1">
    <citation type="submission" date="2009-04" db="EMBL/GenBank/DDBJ databases">
        <authorList>
            <person name="Weinstock G."/>
            <person name="Sodergren E."/>
            <person name="Clifton S."/>
            <person name="Fulton L."/>
            <person name="Fulton B."/>
            <person name="Courtney L."/>
            <person name="Fronick C."/>
            <person name="Harrison M."/>
            <person name="Strong C."/>
            <person name="Farmer C."/>
            <person name="Delahaunty K."/>
            <person name="Markovic C."/>
            <person name="Hall O."/>
            <person name="Minx P."/>
            <person name="Tomlinson C."/>
            <person name="Mitreva M."/>
            <person name="Nelson J."/>
            <person name="Hou S."/>
            <person name="Wollam A."/>
            <person name="Pepin K.H."/>
            <person name="Johnson M."/>
            <person name="Bhonagiri V."/>
            <person name="Nash W.E."/>
            <person name="Warren W."/>
            <person name="Chinwalla A."/>
            <person name="Mardis E.R."/>
            <person name="Wilson R.K."/>
        </authorList>
    </citation>
    <scope>NUCLEOTIDE SEQUENCE [LARGE SCALE GENOMIC DNA]</scope>
    <source>
        <strain evidence="14">DSM 14600</strain>
    </source>
</reference>
<evidence type="ECO:0000256" key="5">
    <source>
        <dbReference type="ARBA" id="ARBA00022723"/>
    </source>
</evidence>
<evidence type="ECO:0000256" key="10">
    <source>
        <dbReference type="ARBA" id="ARBA00023098"/>
    </source>
</evidence>
<dbReference type="Pfam" id="PF19279">
    <property type="entry name" value="YegS_C"/>
    <property type="match status" value="1"/>
</dbReference>
<evidence type="ECO:0000259" key="13">
    <source>
        <dbReference type="PROSITE" id="PS50146"/>
    </source>
</evidence>
<evidence type="ECO:0000256" key="8">
    <source>
        <dbReference type="ARBA" id="ARBA00022840"/>
    </source>
</evidence>
<proteinExistence type="inferred from homology"/>
<dbReference type="STRING" id="626523.GCWU000342_01657"/>
<dbReference type="InterPro" id="IPR005218">
    <property type="entry name" value="Diacylglycerol/lipid_kinase"/>
</dbReference>
<dbReference type="Pfam" id="PF00781">
    <property type="entry name" value="DAGK_cat"/>
    <property type="match status" value="1"/>
</dbReference>
<dbReference type="GO" id="GO:0004143">
    <property type="term" value="F:ATP-dependent diacylglycerol kinase activity"/>
    <property type="evidence" value="ECO:0007669"/>
    <property type="project" value="TreeGrafter"/>
</dbReference>
<sequence>MKGPELGGKKLLFIFNPHSGRERIRGNLTDIVDVMCKGGYEVSIYATQCQGDAEVKALAEGGDKDLLVCSGGDGTLDEVVSGLMRGGHQVPVGYIPAGTSNDFAASLQLSQDMVENARIAVTGRPFACDIGKFNDGYFVYVAAFGLFTEASYQTSQEMKNIFGHAAYVLEGMRQMVDVPSYFVQVEYDGNRIFDEFIYGMVTNSISIGGFRGLINGPVDLDDGEFEVVLVRRPRHPRELNEIISYLTGRVKQSHMIYAFKSSRIRFSCGQPISWTLDGEFGGQFKESVVENLPRSLQIMLREKSSG</sequence>
<evidence type="ECO:0000256" key="4">
    <source>
        <dbReference type="ARBA" id="ARBA00022679"/>
    </source>
</evidence>
<dbReference type="EC" id="2.7.1.-" evidence="14"/>
<dbReference type="InterPro" id="IPR001206">
    <property type="entry name" value="Diacylglycerol_kinase_cat_dom"/>
</dbReference>